<dbReference type="PANTHER" id="PTHR43792:SF1">
    <property type="entry name" value="N-ACETYLTRANSFERASE DOMAIN-CONTAINING PROTEIN"/>
    <property type="match status" value="1"/>
</dbReference>
<organism evidence="2 3">
    <name type="scientific">Acinetobacter gerneri</name>
    <dbReference type="NCBI Taxonomy" id="202952"/>
    <lineage>
        <taxon>Bacteria</taxon>
        <taxon>Pseudomonadati</taxon>
        <taxon>Pseudomonadota</taxon>
        <taxon>Gammaproteobacteria</taxon>
        <taxon>Moraxellales</taxon>
        <taxon>Moraxellaceae</taxon>
        <taxon>Acinetobacter</taxon>
    </lineage>
</organism>
<evidence type="ECO:0000259" key="1">
    <source>
        <dbReference type="PROSITE" id="PS51186"/>
    </source>
</evidence>
<dbReference type="EMBL" id="JAVIDA010000007">
    <property type="protein sequence ID" value="MDQ9071253.1"/>
    <property type="molecule type" value="Genomic_DNA"/>
</dbReference>
<gene>
    <name evidence="2" type="ORF">RFH51_07280</name>
</gene>
<name>A0AAW8JFT8_9GAMM</name>
<reference evidence="2" key="1">
    <citation type="submission" date="2023-08" db="EMBL/GenBank/DDBJ databases">
        <title>Emergence of clinically-relevant ST2 carbapenem-resistant Acinetobacter baumannii strains in hospital sewages in Zhejiang, East of China.</title>
        <authorList>
            <person name="Kaichao C."/>
            <person name="Zhang R."/>
        </authorList>
    </citation>
    <scope>NUCLEOTIDE SEQUENCE</scope>
    <source>
        <strain evidence="2">M-SY-60</strain>
    </source>
</reference>
<dbReference type="InterPro" id="IPR000182">
    <property type="entry name" value="GNAT_dom"/>
</dbReference>
<evidence type="ECO:0000313" key="3">
    <source>
        <dbReference type="Proteomes" id="UP001243195"/>
    </source>
</evidence>
<proteinExistence type="predicted"/>
<dbReference type="SUPFAM" id="SSF55729">
    <property type="entry name" value="Acyl-CoA N-acyltransferases (Nat)"/>
    <property type="match status" value="1"/>
</dbReference>
<evidence type="ECO:0000313" key="2">
    <source>
        <dbReference type="EMBL" id="MDQ9071253.1"/>
    </source>
</evidence>
<dbReference type="InterPro" id="IPR016181">
    <property type="entry name" value="Acyl_CoA_acyltransferase"/>
</dbReference>
<protein>
    <submittedName>
        <fullName evidence="2">GNAT family N-acetyltransferase</fullName>
    </submittedName>
</protein>
<dbReference type="Proteomes" id="UP001243195">
    <property type="component" value="Unassembled WGS sequence"/>
</dbReference>
<dbReference type="AlphaFoldDB" id="A0AAW8JFT8"/>
<dbReference type="InterPro" id="IPR051531">
    <property type="entry name" value="N-acetyltransferase"/>
</dbReference>
<dbReference type="GO" id="GO:0016747">
    <property type="term" value="F:acyltransferase activity, transferring groups other than amino-acyl groups"/>
    <property type="evidence" value="ECO:0007669"/>
    <property type="project" value="InterPro"/>
</dbReference>
<dbReference type="PROSITE" id="PS51186">
    <property type="entry name" value="GNAT"/>
    <property type="match status" value="1"/>
</dbReference>
<sequence>MQIFELETERLRLRQWKTTDFAPFAKLNADAHTMRYFPKPLTQIESDALATKIMVLIAENAWGMWAVELKDTQQFIGFTGLHRPSADFDFQPCVEIGWRFLQKFWGKGYATEAAHACLDFAFSQLDLDEVVAFTATQNLPSMKVMQRLGMTWHKNFYHPDLEAVHPLAEHVLYKISKESFLQKT</sequence>
<comment type="caution">
    <text evidence="2">The sequence shown here is derived from an EMBL/GenBank/DDBJ whole genome shotgun (WGS) entry which is preliminary data.</text>
</comment>
<dbReference type="PANTHER" id="PTHR43792">
    <property type="entry name" value="GNAT FAMILY, PUTATIVE (AFU_ORTHOLOGUE AFUA_3G00765)-RELATED-RELATED"/>
    <property type="match status" value="1"/>
</dbReference>
<dbReference type="Pfam" id="PF13302">
    <property type="entry name" value="Acetyltransf_3"/>
    <property type="match status" value="1"/>
</dbReference>
<dbReference type="Gene3D" id="3.40.630.30">
    <property type="match status" value="1"/>
</dbReference>
<feature type="domain" description="N-acetyltransferase" evidence="1">
    <location>
        <begin position="11"/>
        <end position="178"/>
    </location>
</feature>
<accession>A0AAW8JFT8</accession>
<dbReference type="RefSeq" id="WP_308955645.1">
    <property type="nucleotide sequence ID" value="NZ_JAVICY010000006.1"/>
</dbReference>